<feature type="domain" description="Solute-binding protein family 3/N-terminal" evidence="6">
    <location>
        <begin position="53"/>
        <end position="268"/>
    </location>
</feature>
<accession>A0A3M8DUR6</accession>
<evidence type="ECO:0000313" key="8">
    <source>
        <dbReference type="EMBL" id="RNB90727.1"/>
    </source>
</evidence>
<dbReference type="PROSITE" id="PS01039">
    <property type="entry name" value="SBP_BACTERIAL_3"/>
    <property type="match status" value="1"/>
</dbReference>
<dbReference type="PANTHER" id="PTHR35936">
    <property type="entry name" value="MEMBRANE-BOUND LYTIC MUREIN TRANSGLYCOSYLASE F"/>
    <property type="match status" value="1"/>
</dbReference>
<evidence type="ECO:0000259" key="7">
    <source>
        <dbReference type="SMART" id="SM00079"/>
    </source>
</evidence>
<comment type="caution">
    <text evidence="8">The sequence shown here is derived from an EMBL/GenBank/DDBJ whole genome shotgun (WGS) entry which is preliminary data.</text>
</comment>
<dbReference type="GO" id="GO:0030313">
    <property type="term" value="C:cell envelope"/>
    <property type="evidence" value="ECO:0007669"/>
    <property type="project" value="UniProtKB-SubCell"/>
</dbReference>
<organism evidence="8 9">
    <name type="scientific">Brevibacillus fluminis</name>
    <dbReference type="NCBI Taxonomy" id="511487"/>
    <lineage>
        <taxon>Bacteria</taxon>
        <taxon>Bacillati</taxon>
        <taxon>Bacillota</taxon>
        <taxon>Bacilli</taxon>
        <taxon>Bacillales</taxon>
        <taxon>Paenibacillaceae</taxon>
        <taxon>Brevibacillus</taxon>
    </lineage>
</organism>
<dbReference type="PROSITE" id="PS51257">
    <property type="entry name" value="PROKAR_LIPOPROTEIN"/>
    <property type="match status" value="1"/>
</dbReference>
<dbReference type="InterPro" id="IPR001638">
    <property type="entry name" value="Solute-binding_3/MltF_N"/>
</dbReference>
<dbReference type="Pfam" id="PF00497">
    <property type="entry name" value="SBP_bac_3"/>
    <property type="match status" value="1"/>
</dbReference>
<comment type="similarity">
    <text evidence="2 4">Belongs to the bacterial solute-binding protein 3 family.</text>
</comment>
<evidence type="ECO:0000256" key="5">
    <source>
        <dbReference type="SAM" id="SignalP"/>
    </source>
</evidence>
<sequence length="273" mass="29078">MKKSAGVVATLLLSMSLLVVGCGGQSASNTSGQPAAGGESNAAASGMTKEAGVFTYAASGEYQPFSYFKDGQLTGFDIEIGEEIAKRLGMKANAVTSPFSGIIAGVKEGRYDAAIASHAITEERKQQIDFADPYYLSGGQLFTRPDGNITTLDQLKGKEVAVALGTTHEKMARQYTDNIKTYDSDVTALRALEQGKHDVVITDSVVGEIAIGQGLKIKKSGAALTEVQHGIAVRKGNTELLNKINEALKAMHEDGTYVKLSEKYFKRDISKKD</sequence>
<feature type="domain" description="Ionotropic glutamate receptor C-terminal" evidence="7">
    <location>
        <begin position="53"/>
        <end position="267"/>
    </location>
</feature>
<dbReference type="Gene3D" id="3.40.190.10">
    <property type="entry name" value="Periplasmic binding protein-like II"/>
    <property type="match status" value="2"/>
</dbReference>
<dbReference type="SUPFAM" id="SSF53850">
    <property type="entry name" value="Periplasmic binding protein-like II"/>
    <property type="match status" value="1"/>
</dbReference>
<evidence type="ECO:0000256" key="2">
    <source>
        <dbReference type="ARBA" id="ARBA00010333"/>
    </source>
</evidence>
<dbReference type="GO" id="GO:0015276">
    <property type="term" value="F:ligand-gated monoatomic ion channel activity"/>
    <property type="evidence" value="ECO:0007669"/>
    <property type="project" value="InterPro"/>
</dbReference>
<keyword evidence="3 5" id="KW-0732">Signal</keyword>
<dbReference type="EMBL" id="RHHQ01000007">
    <property type="protein sequence ID" value="RNB90727.1"/>
    <property type="molecule type" value="Genomic_DNA"/>
</dbReference>
<gene>
    <name evidence="8" type="ORF">EDM56_08195</name>
</gene>
<dbReference type="InterPro" id="IPR018313">
    <property type="entry name" value="SBP_3_CS"/>
</dbReference>
<comment type="subcellular location">
    <subcellularLocation>
        <location evidence="1">Cell envelope</location>
    </subcellularLocation>
</comment>
<name>A0A3M8DUR6_9BACL</name>
<dbReference type="InterPro" id="IPR001320">
    <property type="entry name" value="Iontro_rcpt_C"/>
</dbReference>
<dbReference type="Proteomes" id="UP000271031">
    <property type="component" value="Unassembled WGS sequence"/>
</dbReference>
<feature type="chain" id="PRO_5038333182" evidence="5">
    <location>
        <begin position="22"/>
        <end position="273"/>
    </location>
</feature>
<dbReference type="AlphaFoldDB" id="A0A3M8DUR6"/>
<evidence type="ECO:0000256" key="4">
    <source>
        <dbReference type="RuleBase" id="RU003744"/>
    </source>
</evidence>
<dbReference type="GO" id="GO:0016020">
    <property type="term" value="C:membrane"/>
    <property type="evidence" value="ECO:0007669"/>
    <property type="project" value="InterPro"/>
</dbReference>
<reference evidence="8 9" key="1">
    <citation type="submission" date="2018-10" db="EMBL/GenBank/DDBJ databases">
        <title>Phylogenomics of Brevibacillus.</title>
        <authorList>
            <person name="Dunlap C."/>
        </authorList>
    </citation>
    <scope>NUCLEOTIDE SEQUENCE [LARGE SCALE GENOMIC DNA]</scope>
    <source>
        <strain evidence="8 9">JCM 15716</strain>
    </source>
</reference>
<dbReference type="SMART" id="SM00079">
    <property type="entry name" value="PBPe"/>
    <property type="match status" value="1"/>
</dbReference>
<proteinExistence type="inferred from homology"/>
<evidence type="ECO:0000256" key="3">
    <source>
        <dbReference type="ARBA" id="ARBA00022729"/>
    </source>
</evidence>
<evidence type="ECO:0000259" key="6">
    <source>
        <dbReference type="SMART" id="SM00062"/>
    </source>
</evidence>
<keyword evidence="9" id="KW-1185">Reference proteome</keyword>
<dbReference type="OrthoDB" id="9775197at2"/>
<feature type="signal peptide" evidence="5">
    <location>
        <begin position="1"/>
        <end position="21"/>
    </location>
</feature>
<evidence type="ECO:0000256" key="1">
    <source>
        <dbReference type="ARBA" id="ARBA00004196"/>
    </source>
</evidence>
<dbReference type="SMART" id="SM00062">
    <property type="entry name" value="PBPb"/>
    <property type="match status" value="1"/>
</dbReference>
<dbReference type="PANTHER" id="PTHR35936:SF19">
    <property type="entry name" value="AMINO-ACID-BINDING PROTEIN YXEM-RELATED"/>
    <property type="match status" value="1"/>
</dbReference>
<protein>
    <submittedName>
        <fullName evidence="8">Amino acid ABC transporter substrate-binding protein</fullName>
    </submittedName>
</protein>
<evidence type="ECO:0000313" key="9">
    <source>
        <dbReference type="Proteomes" id="UP000271031"/>
    </source>
</evidence>